<dbReference type="InterPro" id="IPR019748">
    <property type="entry name" value="FERM_central"/>
</dbReference>
<comment type="subcellular location">
    <subcellularLocation>
        <location evidence="1">Cell membrane</location>
        <topology evidence="1">Peripheral membrane protein</topology>
    </subcellularLocation>
</comment>
<dbReference type="SUPFAM" id="SSF48678">
    <property type="entry name" value="Moesin tail domain"/>
    <property type="match status" value="1"/>
</dbReference>
<dbReference type="SUPFAM" id="SSF47031">
    <property type="entry name" value="Second domain of FERM"/>
    <property type="match status" value="1"/>
</dbReference>
<dbReference type="CDD" id="cd14473">
    <property type="entry name" value="FERM_B-lobe"/>
    <property type="match status" value="1"/>
</dbReference>
<dbReference type="Pfam" id="PF00373">
    <property type="entry name" value="FERM_M"/>
    <property type="match status" value="1"/>
</dbReference>
<evidence type="ECO:0000259" key="5">
    <source>
        <dbReference type="PROSITE" id="PS50057"/>
    </source>
</evidence>
<dbReference type="InterPro" id="IPR035963">
    <property type="entry name" value="FERM_2"/>
</dbReference>
<dbReference type="SUPFAM" id="SSF54236">
    <property type="entry name" value="Ubiquitin-like"/>
    <property type="match status" value="1"/>
</dbReference>
<dbReference type="GO" id="GO:0003779">
    <property type="term" value="F:actin binding"/>
    <property type="evidence" value="ECO:0007669"/>
    <property type="project" value="InterPro"/>
</dbReference>
<dbReference type="PANTHER" id="PTHR23281">
    <property type="entry name" value="MERLIN/MOESIN/EZRIN/RADIXIN"/>
    <property type="match status" value="1"/>
</dbReference>
<evidence type="ECO:0000256" key="1">
    <source>
        <dbReference type="ARBA" id="ARBA00004202"/>
    </source>
</evidence>
<dbReference type="Proteomes" id="UP000770717">
    <property type="component" value="Unassembled WGS sequence"/>
</dbReference>
<protein>
    <recommendedName>
        <fullName evidence="5">FERM domain-containing protein</fullName>
    </recommendedName>
</protein>
<feature type="region of interest" description="Disordered" evidence="4">
    <location>
        <begin position="336"/>
        <end position="430"/>
    </location>
</feature>
<keyword evidence="3" id="KW-0472">Membrane</keyword>
<dbReference type="InterPro" id="IPR008954">
    <property type="entry name" value="Moesin_tail_sf"/>
</dbReference>
<feature type="compositionally biased region" description="Basic and acidic residues" evidence="4">
    <location>
        <begin position="371"/>
        <end position="398"/>
    </location>
</feature>
<feature type="domain" description="FERM" evidence="5">
    <location>
        <begin position="1"/>
        <end position="277"/>
    </location>
</feature>
<sequence length="456" mass="53848">MPKTISVRVTTMDAELEFAIQPNTTGKQLFDQVTAQDVRKDSPLLFKFRGKFYPEDVSEELIQDITQRLFFLQVKEGILNDDIYCPPETAVLLASYAVQVKYGDYNKDVQKPGYLSQDKLLPQRVLEQHKLTKEQWEDRIHDFVFYAPRLRINKRILALCMGNHELYMRRRKPDTIEVQQMKAQAREEKHQKQMERALLENEKKKRELAEKEKEKIVREKEELMERLRQIEDQTRKAQEELEEQTRKALELEEERRKSQEEAEKLARDRQAAEEAKEALLKHSQDQMKNQEQLASELADLTSKISHLELARKKKESEAEEWQYKAQAVQNDLEKTKEELKLVMSTPHVQEPMHAENEHDDEQDENSAEASADLKSEKSARDRSEEERTTEAEKNERVQKHLQLLSSELEMARDDTKKTTNDLLHAENVRAGRDKYKTLRQIRQGNTKQRIDEFESM</sequence>
<dbReference type="InterPro" id="IPR019749">
    <property type="entry name" value="Band_41_domain"/>
</dbReference>
<dbReference type="Gene3D" id="3.10.20.90">
    <property type="entry name" value="Phosphatidylinositol 3-kinase Catalytic Subunit, Chain A, domain 1"/>
    <property type="match status" value="1"/>
</dbReference>
<dbReference type="PRINTS" id="PR00935">
    <property type="entry name" value="BAND41"/>
</dbReference>
<dbReference type="Pfam" id="PF00769">
    <property type="entry name" value="ERM_C"/>
    <property type="match status" value="1"/>
</dbReference>
<dbReference type="InterPro" id="IPR014352">
    <property type="entry name" value="FERM/acyl-CoA-bd_prot_sf"/>
</dbReference>
<organism evidence="6 7">
    <name type="scientific">Eleutherodactylus coqui</name>
    <name type="common">Puerto Rican coqui</name>
    <dbReference type="NCBI Taxonomy" id="57060"/>
    <lineage>
        <taxon>Eukaryota</taxon>
        <taxon>Metazoa</taxon>
        <taxon>Chordata</taxon>
        <taxon>Craniata</taxon>
        <taxon>Vertebrata</taxon>
        <taxon>Euteleostomi</taxon>
        <taxon>Amphibia</taxon>
        <taxon>Batrachia</taxon>
        <taxon>Anura</taxon>
        <taxon>Neobatrachia</taxon>
        <taxon>Hyloidea</taxon>
        <taxon>Eleutherodactylidae</taxon>
        <taxon>Eleutherodactylinae</taxon>
        <taxon>Eleutherodactylus</taxon>
        <taxon>Eleutherodactylus</taxon>
    </lineage>
</organism>
<dbReference type="InterPro" id="IPR029071">
    <property type="entry name" value="Ubiquitin-like_domsf"/>
</dbReference>
<evidence type="ECO:0000313" key="7">
    <source>
        <dbReference type="Proteomes" id="UP000770717"/>
    </source>
</evidence>
<evidence type="ECO:0000313" key="6">
    <source>
        <dbReference type="EMBL" id="KAG9478052.1"/>
    </source>
</evidence>
<reference evidence="6" key="1">
    <citation type="thesis" date="2020" institute="ProQuest LLC" country="789 East Eisenhower Parkway, Ann Arbor, MI, USA">
        <title>Comparative Genomics and Chromosome Evolution.</title>
        <authorList>
            <person name="Mudd A.B."/>
        </authorList>
    </citation>
    <scope>NUCLEOTIDE SEQUENCE</scope>
    <source>
        <strain evidence="6">HN-11 Male</strain>
        <tissue evidence="6">Kidney and liver</tissue>
    </source>
</reference>
<dbReference type="AlphaFoldDB" id="A0A8J6EXT1"/>
<dbReference type="SUPFAM" id="SSF50729">
    <property type="entry name" value="PH domain-like"/>
    <property type="match status" value="1"/>
</dbReference>
<comment type="caution">
    <text evidence="6">The sequence shown here is derived from an EMBL/GenBank/DDBJ whole genome shotgun (WGS) entry which is preliminary data.</text>
</comment>
<dbReference type="OrthoDB" id="6018897at2759"/>
<dbReference type="PROSITE" id="PS50057">
    <property type="entry name" value="FERM_3"/>
    <property type="match status" value="1"/>
</dbReference>
<proteinExistence type="predicted"/>
<dbReference type="Gene3D" id="6.10.360.10">
    <property type="match status" value="1"/>
</dbReference>
<name>A0A8J6EXT1_ELECQ</name>
<dbReference type="FunFam" id="1.20.80.10:FF:000002">
    <property type="entry name" value="radixin isoform X1"/>
    <property type="match status" value="1"/>
</dbReference>
<evidence type="ECO:0000256" key="4">
    <source>
        <dbReference type="SAM" id="MobiDB-lite"/>
    </source>
</evidence>
<evidence type="ECO:0000256" key="3">
    <source>
        <dbReference type="ARBA" id="ARBA00023136"/>
    </source>
</evidence>
<dbReference type="InterPro" id="IPR011259">
    <property type="entry name" value="ERM_C_dom"/>
</dbReference>
<dbReference type="Gene3D" id="1.20.80.10">
    <property type="match status" value="1"/>
</dbReference>
<dbReference type="InterPro" id="IPR046810">
    <property type="entry name" value="ERM_helical"/>
</dbReference>
<feature type="region of interest" description="Disordered" evidence="4">
    <location>
        <begin position="236"/>
        <end position="295"/>
    </location>
</feature>
<keyword evidence="2" id="KW-1003">Cell membrane</keyword>
<dbReference type="Gene3D" id="1.20.5.450">
    <property type="match status" value="1"/>
</dbReference>
<keyword evidence="7" id="KW-1185">Reference proteome</keyword>
<dbReference type="FunFam" id="1.20.5.450:FF:000001">
    <property type="entry name" value="radixin isoform X2"/>
    <property type="match status" value="1"/>
</dbReference>
<dbReference type="EMBL" id="WNTK01000009">
    <property type="protein sequence ID" value="KAG9478052.1"/>
    <property type="molecule type" value="Genomic_DNA"/>
</dbReference>
<feature type="compositionally biased region" description="Acidic residues" evidence="4">
    <location>
        <begin position="357"/>
        <end position="366"/>
    </location>
</feature>
<dbReference type="InterPro" id="IPR011174">
    <property type="entry name" value="ERM"/>
</dbReference>
<feature type="compositionally biased region" description="Basic and acidic residues" evidence="4">
    <location>
        <begin position="409"/>
        <end position="430"/>
    </location>
</feature>
<dbReference type="SMART" id="SM00295">
    <property type="entry name" value="B41"/>
    <property type="match status" value="1"/>
</dbReference>
<gene>
    <name evidence="6" type="ORF">GDO78_013181</name>
</gene>
<dbReference type="InterPro" id="IPR000299">
    <property type="entry name" value="FERM_domain"/>
</dbReference>
<dbReference type="Pfam" id="PF20492">
    <property type="entry name" value="ERM_helical"/>
    <property type="match status" value="1"/>
</dbReference>
<dbReference type="GO" id="GO:0005886">
    <property type="term" value="C:plasma membrane"/>
    <property type="evidence" value="ECO:0007669"/>
    <property type="project" value="UniProtKB-SubCell"/>
</dbReference>
<accession>A0A8J6EXT1</accession>
<evidence type="ECO:0000256" key="2">
    <source>
        <dbReference type="ARBA" id="ARBA00022475"/>
    </source>
</evidence>
<feature type="compositionally biased region" description="Basic and acidic residues" evidence="4">
    <location>
        <begin position="236"/>
        <end position="285"/>
    </location>
</feature>